<proteinExistence type="predicted"/>
<gene>
    <name evidence="1" type="ORF">M9Y10_029292</name>
</gene>
<comment type="caution">
    <text evidence="1">The sequence shown here is derived from an EMBL/GenBank/DDBJ whole genome shotgun (WGS) entry which is preliminary data.</text>
</comment>
<organism evidence="1 2">
    <name type="scientific">Tritrichomonas musculus</name>
    <dbReference type="NCBI Taxonomy" id="1915356"/>
    <lineage>
        <taxon>Eukaryota</taxon>
        <taxon>Metamonada</taxon>
        <taxon>Parabasalia</taxon>
        <taxon>Tritrichomonadida</taxon>
        <taxon>Tritrichomonadidae</taxon>
        <taxon>Tritrichomonas</taxon>
    </lineage>
</organism>
<dbReference type="EMBL" id="JAPFFF010000004">
    <property type="protein sequence ID" value="KAK8892070.1"/>
    <property type="molecule type" value="Genomic_DNA"/>
</dbReference>
<evidence type="ECO:0000313" key="2">
    <source>
        <dbReference type="Proteomes" id="UP001470230"/>
    </source>
</evidence>
<evidence type="ECO:0000313" key="1">
    <source>
        <dbReference type="EMBL" id="KAK8892070.1"/>
    </source>
</evidence>
<keyword evidence="2" id="KW-1185">Reference proteome</keyword>
<dbReference type="Proteomes" id="UP001470230">
    <property type="component" value="Unassembled WGS sequence"/>
</dbReference>
<sequence>MIQPDSSINYSQKFDGWVKQSGFESVLNCYSEDSPFYKILNPDFAKILNDSVLSIEILNRFLDEEGENDEKDKSRRESVLYCAITAVANSQCPNGTKQIVGEWIQKIGNLASLFDFSNDHCFLFSLVYTLETQVNDDSNKLILFTKRKDDIFKHIIQDVDLLPSDSQIDNKKNILIYYLFHLIVKLKNYKAAYQFYNGFIGNDVEDTEAQIDIIETLTSECSLVTAFNFIRKSGEAKIENKLKAMINIANQKKKINEFVHLPFNSNEKDIIRKLESIDFPEFEQFYEFQKLFDDVRK</sequence>
<protein>
    <submittedName>
        <fullName evidence="1">Uncharacterized protein</fullName>
    </submittedName>
</protein>
<accession>A0ABR2KQ02</accession>
<name>A0ABR2KQ02_9EUKA</name>
<reference evidence="1 2" key="1">
    <citation type="submission" date="2024-04" db="EMBL/GenBank/DDBJ databases">
        <title>Tritrichomonas musculus Genome.</title>
        <authorList>
            <person name="Alves-Ferreira E."/>
            <person name="Grigg M."/>
            <person name="Lorenzi H."/>
            <person name="Galac M."/>
        </authorList>
    </citation>
    <scope>NUCLEOTIDE SEQUENCE [LARGE SCALE GENOMIC DNA]</scope>
    <source>
        <strain evidence="1 2">EAF2021</strain>
    </source>
</reference>